<protein>
    <recommendedName>
        <fullName evidence="1">PRTase-CE domain-containing protein</fullName>
    </recommendedName>
</protein>
<dbReference type="Proteomes" id="UP001254257">
    <property type="component" value="Unassembled WGS sequence"/>
</dbReference>
<evidence type="ECO:0000259" key="1">
    <source>
        <dbReference type="Pfam" id="PF24390"/>
    </source>
</evidence>
<reference evidence="2 3" key="1">
    <citation type="submission" date="2023-09" db="EMBL/GenBank/DDBJ databases">
        <title>Whole genome shotgun sequencing (WGS) of Bosea sp. ZW T0_25, isolated from stored onions (Allium cepa).</title>
        <authorList>
            <person name="Stoll D.A."/>
            <person name="Huch M."/>
        </authorList>
    </citation>
    <scope>NUCLEOTIDE SEQUENCE [LARGE SCALE GENOMIC DNA]</scope>
    <source>
        <strain evidence="2 3">ZW T0_25</strain>
    </source>
</reference>
<name>A0ABU3SDX5_9HYPH</name>
<dbReference type="Pfam" id="PF24390">
    <property type="entry name" value="PRTase-CE"/>
    <property type="match status" value="1"/>
</dbReference>
<evidence type="ECO:0000313" key="2">
    <source>
        <dbReference type="EMBL" id="MDU0342988.1"/>
    </source>
</evidence>
<feature type="domain" description="PRTase-CE" evidence="1">
    <location>
        <begin position="48"/>
        <end position="309"/>
    </location>
</feature>
<dbReference type="RefSeq" id="WP_316020736.1">
    <property type="nucleotide sequence ID" value="NZ_JAWDID010000054.1"/>
</dbReference>
<dbReference type="InterPro" id="IPR056920">
    <property type="entry name" value="PRTase-CE"/>
</dbReference>
<keyword evidence="3" id="KW-1185">Reference proteome</keyword>
<comment type="caution">
    <text evidence="2">The sequence shown here is derived from an EMBL/GenBank/DDBJ whole genome shotgun (WGS) entry which is preliminary data.</text>
</comment>
<dbReference type="EMBL" id="JAWDID010000054">
    <property type="protein sequence ID" value="MDU0342988.1"/>
    <property type="molecule type" value="Genomic_DNA"/>
</dbReference>
<organism evidence="2 3">
    <name type="scientific">Bosea rubneri</name>
    <dbReference type="NCBI Taxonomy" id="3075434"/>
    <lineage>
        <taxon>Bacteria</taxon>
        <taxon>Pseudomonadati</taxon>
        <taxon>Pseudomonadota</taxon>
        <taxon>Alphaproteobacteria</taxon>
        <taxon>Hyphomicrobiales</taxon>
        <taxon>Boseaceae</taxon>
        <taxon>Bosea</taxon>
    </lineage>
</organism>
<sequence length="313" mass="36259">MRIVEPWLEGDQDGYFLELMRQVQWLGRELYSDYEPNRYETFDERFGKWIGNVESESDQKTLFELLDQIFFVGRREFEALCRAAFSGPISRWIVDVETIAIDAQNSAELISAAVESTWFCPVTDSMRINAFLKLNHIEGKQFRPDWRSLQQFGDPNKIRRHMAESGLRRLVLLEDFVGSGTQITPPAEFAAANFPEMQILLCPLVICPKGIEAGEALEQRFDNLTFSPVLRTTEQALVHEKAKAGEKEIFTRVRKIINSNKHRFTNPNRRKPFGFREVGALVVMYSNCPNNTLPIIHNDSKNWKALFPRIRRN</sequence>
<gene>
    <name evidence="2" type="ORF">RKE40_24085</name>
</gene>
<evidence type="ECO:0000313" key="3">
    <source>
        <dbReference type="Proteomes" id="UP001254257"/>
    </source>
</evidence>
<accession>A0ABU3SDX5</accession>
<proteinExistence type="predicted"/>